<evidence type="ECO:0000313" key="4">
    <source>
        <dbReference type="Proteomes" id="UP000034846"/>
    </source>
</evidence>
<organism evidence="3 4">
    <name type="scientific">Candidatus Uhrbacteria bacterium GW2011_GWD2_52_7</name>
    <dbReference type="NCBI Taxonomy" id="1618989"/>
    <lineage>
        <taxon>Bacteria</taxon>
        <taxon>Candidatus Uhriibacteriota</taxon>
    </lineage>
</organism>
<evidence type="ECO:0000259" key="2">
    <source>
        <dbReference type="PROSITE" id="PS50943"/>
    </source>
</evidence>
<dbReference type="Proteomes" id="UP000034846">
    <property type="component" value="Unassembled WGS sequence"/>
</dbReference>
<accession>A0A0G2AD79</accession>
<evidence type="ECO:0000256" key="1">
    <source>
        <dbReference type="ARBA" id="ARBA00023125"/>
    </source>
</evidence>
<dbReference type="PROSITE" id="PS50943">
    <property type="entry name" value="HTH_CROC1"/>
    <property type="match status" value="1"/>
</dbReference>
<dbReference type="AlphaFoldDB" id="A0A0G2AD79"/>
<reference evidence="3 4" key="1">
    <citation type="journal article" date="2015" name="Nature">
        <title>rRNA introns, odd ribosomes, and small enigmatic genomes across a large radiation of phyla.</title>
        <authorList>
            <person name="Brown C.T."/>
            <person name="Hug L.A."/>
            <person name="Thomas B.C."/>
            <person name="Sharon I."/>
            <person name="Castelle C.J."/>
            <person name="Singh A."/>
            <person name="Wilkins M.J."/>
            <person name="Williams K.H."/>
            <person name="Banfield J.F."/>
        </authorList>
    </citation>
    <scope>NUCLEOTIDE SEQUENCE [LARGE SCALE GENOMIC DNA]</scope>
</reference>
<protein>
    <submittedName>
        <fullName evidence="3">XRE family transcriptional regulator</fullName>
    </submittedName>
</protein>
<sequence length="71" mass="8099">MLPLMPRPISRLYMLRIAERLSQQDLAAKLGVSRQTVHAIEQGKTEPSLSLAHKCARFFCLTIEEIFPCKD</sequence>
<keyword evidence="1" id="KW-0238">DNA-binding</keyword>
<dbReference type="InterPro" id="IPR001387">
    <property type="entry name" value="Cro/C1-type_HTH"/>
</dbReference>
<dbReference type="GO" id="GO:0003677">
    <property type="term" value="F:DNA binding"/>
    <property type="evidence" value="ECO:0007669"/>
    <property type="project" value="UniProtKB-KW"/>
</dbReference>
<gene>
    <name evidence="3" type="ORF">UY72_C0013G0009</name>
</gene>
<dbReference type="EMBL" id="LCRD01000013">
    <property type="protein sequence ID" value="KKW30399.1"/>
    <property type="molecule type" value="Genomic_DNA"/>
</dbReference>
<dbReference type="PANTHER" id="PTHR46558">
    <property type="entry name" value="TRACRIPTIONAL REGULATORY PROTEIN-RELATED-RELATED"/>
    <property type="match status" value="1"/>
</dbReference>
<dbReference type="SUPFAM" id="SSF47413">
    <property type="entry name" value="lambda repressor-like DNA-binding domains"/>
    <property type="match status" value="1"/>
</dbReference>
<dbReference type="Pfam" id="PF01381">
    <property type="entry name" value="HTH_3"/>
    <property type="match status" value="1"/>
</dbReference>
<dbReference type="InterPro" id="IPR010982">
    <property type="entry name" value="Lambda_DNA-bd_dom_sf"/>
</dbReference>
<dbReference type="CDD" id="cd00093">
    <property type="entry name" value="HTH_XRE"/>
    <property type="match status" value="1"/>
</dbReference>
<proteinExistence type="predicted"/>
<evidence type="ECO:0000313" key="3">
    <source>
        <dbReference type="EMBL" id="KKW30399.1"/>
    </source>
</evidence>
<comment type="caution">
    <text evidence="3">The sequence shown here is derived from an EMBL/GenBank/DDBJ whole genome shotgun (WGS) entry which is preliminary data.</text>
</comment>
<dbReference type="Gene3D" id="1.10.260.40">
    <property type="entry name" value="lambda repressor-like DNA-binding domains"/>
    <property type="match status" value="1"/>
</dbReference>
<feature type="domain" description="HTH cro/C1-type" evidence="2">
    <location>
        <begin position="12"/>
        <end position="66"/>
    </location>
</feature>
<dbReference type="PANTHER" id="PTHR46558:SF4">
    <property type="entry name" value="DNA-BIDING PHAGE PROTEIN"/>
    <property type="match status" value="1"/>
</dbReference>
<name>A0A0G2AD79_9BACT</name>
<dbReference type="SMART" id="SM00530">
    <property type="entry name" value="HTH_XRE"/>
    <property type="match status" value="1"/>
</dbReference>